<feature type="domain" description="PRD" evidence="6">
    <location>
        <begin position="275"/>
        <end position="381"/>
    </location>
</feature>
<keyword evidence="2" id="KW-0805">Transcription regulation</keyword>
<protein>
    <submittedName>
        <fullName evidence="7">PTS sugar transporter subunit IIA</fullName>
    </submittedName>
</protein>
<dbReference type="InterPro" id="IPR036388">
    <property type="entry name" value="WH-like_DNA-bd_sf"/>
</dbReference>
<dbReference type="Gene3D" id="1.10.10.10">
    <property type="entry name" value="Winged helix-like DNA-binding domain superfamily/Winged helix DNA-binding domain"/>
    <property type="match status" value="2"/>
</dbReference>
<evidence type="ECO:0000259" key="6">
    <source>
        <dbReference type="PROSITE" id="PS51372"/>
    </source>
</evidence>
<evidence type="ECO:0000256" key="2">
    <source>
        <dbReference type="ARBA" id="ARBA00023015"/>
    </source>
</evidence>
<dbReference type="PROSITE" id="PS51094">
    <property type="entry name" value="PTS_EIIA_TYPE_2"/>
    <property type="match status" value="1"/>
</dbReference>
<keyword evidence="4" id="KW-0804">Transcription</keyword>
<dbReference type="PROSITE" id="PS51372">
    <property type="entry name" value="PRD_2"/>
    <property type="match status" value="1"/>
</dbReference>
<keyword evidence="7" id="KW-0762">Sugar transport</keyword>
<dbReference type="InterPro" id="IPR011608">
    <property type="entry name" value="PRD"/>
</dbReference>
<reference evidence="7" key="1">
    <citation type="submission" date="2022-03" db="EMBL/GenBank/DDBJ databases">
        <title>First case of bacteraemia caused by Dielma fastidiosa in a patient hospitalised with diverticulitis.</title>
        <authorList>
            <person name="Forman-Ankjaer B."/>
            <person name="Hvid-Jensen F."/>
            <person name="Kobel C.M."/>
            <person name="Greve T."/>
        </authorList>
    </citation>
    <scope>NUCLEOTIDE SEQUENCE</scope>
    <source>
        <strain evidence="7">AUH_DF_2021</strain>
    </source>
</reference>
<evidence type="ECO:0000259" key="5">
    <source>
        <dbReference type="PROSITE" id="PS51094"/>
    </source>
</evidence>
<sequence>MSNTLSERQKKILQLLMKCHGRASGKLLAKNMNISLRTLTSEMAELKRMALVDSDNAGYKIIDDESSLQLMSLEDTDLRQKILRRLLNANQAIDVDELADEFYVSTSSLRNKLKEINKLICENDLRLIYAHNTVRIEGTELNKRFMIRKMIYADFPSRMMNIDNLADYFHDMDISSLYTIVLSSVEANGYYIQDAYSSSLSLNLIIGLYRISQDIHTPKLKDVDTDSIEYKLASEVCHRYTKHFNKAVTEGDIAYITSLFCGQVVHTNRQPPYDSYDFEFETKISSILATTFEKYMLEVDYASMVHNLSLHIFDLIKRSNSNNFVSTQIHSTMKQKCPFIYDVAVSLAKQLEEAFHITIPDDEIGFLSVHIGFIIENSMDNDQYIDILLIANHYQGIAEHIQNKLLERHKDILRLHVMDPASNVVPKQNIDFVISTVPLEIIGKQIINISPFFDVVERAQVDEAIAKYLKEKKLRRNNVFLTSCFNPALFFIDETITTKQEAIQFLGQKMVDFGIVQQSFIDSVFEREKLSPTCFFDAFAIPHALTMDAKKTIISVLINEKGIQWDDTQIKLCLLIAIQKENILEFSNVYNNTVYALCDYERLNRLFKCTTSAEFVNILKQ</sequence>
<name>A0AB35UPM8_9FIRM</name>
<accession>A0AB35UPM8</accession>
<dbReference type="InterPro" id="IPR007737">
    <property type="entry name" value="Mga_HTH"/>
</dbReference>
<dbReference type="InterPro" id="IPR036634">
    <property type="entry name" value="PRD_sf"/>
</dbReference>
<dbReference type="GO" id="GO:0006355">
    <property type="term" value="P:regulation of DNA-templated transcription"/>
    <property type="evidence" value="ECO:0007669"/>
    <property type="project" value="InterPro"/>
</dbReference>
<dbReference type="PANTHER" id="PTHR30185">
    <property type="entry name" value="CRYPTIC BETA-GLUCOSIDE BGL OPERON ANTITERMINATOR"/>
    <property type="match status" value="1"/>
</dbReference>
<evidence type="ECO:0000256" key="4">
    <source>
        <dbReference type="ARBA" id="ARBA00023163"/>
    </source>
</evidence>
<dbReference type="Pfam" id="PF05043">
    <property type="entry name" value="Mga"/>
    <property type="match status" value="1"/>
</dbReference>
<dbReference type="Pfam" id="PF00359">
    <property type="entry name" value="PTS_EIIA_2"/>
    <property type="match status" value="1"/>
</dbReference>
<dbReference type="InterPro" id="IPR016152">
    <property type="entry name" value="PTrfase/Anion_transptr"/>
</dbReference>
<dbReference type="Pfam" id="PF08279">
    <property type="entry name" value="HTH_11"/>
    <property type="match status" value="1"/>
</dbReference>
<keyword evidence="7" id="KW-0813">Transport</keyword>
<comment type="caution">
    <text evidence="7">The sequence shown here is derived from an EMBL/GenBank/DDBJ whole genome shotgun (WGS) entry which is preliminary data.</text>
</comment>
<keyword evidence="3" id="KW-0010">Activator</keyword>
<dbReference type="Pfam" id="PF00874">
    <property type="entry name" value="PRD"/>
    <property type="match status" value="1"/>
</dbReference>
<evidence type="ECO:0000256" key="1">
    <source>
        <dbReference type="ARBA" id="ARBA00022737"/>
    </source>
</evidence>
<dbReference type="InterPro" id="IPR036390">
    <property type="entry name" value="WH_DNA-bd_sf"/>
</dbReference>
<dbReference type="Gene3D" id="1.10.1790.10">
    <property type="entry name" value="PRD domain"/>
    <property type="match status" value="1"/>
</dbReference>
<evidence type="ECO:0000313" key="8">
    <source>
        <dbReference type="Proteomes" id="UP001276902"/>
    </source>
</evidence>
<evidence type="ECO:0000256" key="3">
    <source>
        <dbReference type="ARBA" id="ARBA00023159"/>
    </source>
</evidence>
<dbReference type="CDD" id="cd00211">
    <property type="entry name" value="PTS_IIA_fru"/>
    <property type="match status" value="1"/>
</dbReference>
<gene>
    <name evidence="7" type="ORF">MQE39_11270</name>
</gene>
<organism evidence="7 8">
    <name type="scientific">Dielma fastidiosa</name>
    <dbReference type="NCBI Taxonomy" id="1034346"/>
    <lineage>
        <taxon>Bacteria</taxon>
        <taxon>Bacillati</taxon>
        <taxon>Bacillota</taxon>
        <taxon>Erysipelotrichia</taxon>
        <taxon>Erysipelotrichales</taxon>
        <taxon>Erysipelotrichaceae</taxon>
        <taxon>Dielma</taxon>
    </lineage>
</organism>
<feature type="domain" description="PTS EIIA type-2" evidence="5">
    <location>
        <begin position="483"/>
        <end position="621"/>
    </location>
</feature>
<dbReference type="Gene3D" id="3.40.930.10">
    <property type="entry name" value="Mannitol-specific EII, Chain A"/>
    <property type="match status" value="1"/>
</dbReference>
<keyword evidence="1" id="KW-0677">Repeat</keyword>
<dbReference type="SUPFAM" id="SSF63520">
    <property type="entry name" value="PTS-regulatory domain, PRD"/>
    <property type="match status" value="2"/>
</dbReference>
<dbReference type="RefSeq" id="WP_320883881.1">
    <property type="nucleotide sequence ID" value="NZ_BAABZA010000003.1"/>
</dbReference>
<dbReference type="Proteomes" id="UP001276902">
    <property type="component" value="Unassembled WGS sequence"/>
</dbReference>
<dbReference type="AlphaFoldDB" id="A0AB35UPM8"/>
<dbReference type="InterPro" id="IPR013196">
    <property type="entry name" value="HTH_11"/>
</dbReference>
<proteinExistence type="predicted"/>
<evidence type="ECO:0000313" key="7">
    <source>
        <dbReference type="EMBL" id="MDY5168695.1"/>
    </source>
</evidence>
<dbReference type="EMBL" id="JALDAW010000016">
    <property type="protein sequence ID" value="MDY5168695.1"/>
    <property type="molecule type" value="Genomic_DNA"/>
</dbReference>
<dbReference type="InterPro" id="IPR002178">
    <property type="entry name" value="PTS_EIIA_type-2_dom"/>
</dbReference>
<dbReference type="SUPFAM" id="SSF46785">
    <property type="entry name" value="Winged helix' DNA-binding domain"/>
    <property type="match status" value="1"/>
</dbReference>
<dbReference type="SUPFAM" id="SSF55804">
    <property type="entry name" value="Phoshotransferase/anion transport protein"/>
    <property type="match status" value="1"/>
</dbReference>
<dbReference type="InterPro" id="IPR050661">
    <property type="entry name" value="BglG_antiterminators"/>
</dbReference>
<dbReference type="PANTHER" id="PTHR30185:SF12">
    <property type="entry name" value="TRANSCRIPTIONAL REGULATOR MANR"/>
    <property type="match status" value="1"/>
</dbReference>